<proteinExistence type="predicted"/>
<name>A0AAW6XZG3_STRAG</name>
<dbReference type="AlphaFoldDB" id="A0AAW6XZG3"/>
<comment type="caution">
    <text evidence="1">The sequence shown here is derived from an EMBL/GenBank/DDBJ whole genome shotgun (WGS) entry which is preliminary data.</text>
</comment>
<evidence type="ECO:0000313" key="1">
    <source>
        <dbReference type="EMBL" id="MDK6900377.1"/>
    </source>
</evidence>
<dbReference type="EMBL" id="JASOIH010000035">
    <property type="protein sequence ID" value="MDK6900377.1"/>
    <property type="molecule type" value="Genomic_DNA"/>
</dbReference>
<protein>
    <recommendedName>
        <fullName evidence="3">Phage tail tape measure protein</fullName>
    </recommendedName>
</protein>
<feature type="non-terminal residue" evidence="1">
    <location>
        <position position="1"/>
    </location>
</feature>
<organism evidence="1 2">
    <name type="scientific">Streptococcus agalactiae</name>
    <dbReference type="NCBI Taxonomy" id="1311"/>
    <lineage>
        <taxon>Bacteria</taxon>
        <taxon>Bacillati</taxon>
        <taxon>Bacillota</taxon>
        <taxon>Bacilli</taxon>
        <taxon>Lactobacillales</taxon>
        <taxon>Streptococcaceae</taxon>
        <taxon>Streptococcus</taxon>
    </lineage>
</organism>
<accession>A0AAW6XZG3</accession>
<dbReference type="Proteomes" id="UP001230629">
    <property type="component" value="Unassembled WGS sequence"/>
</dbReference>
<evidence type="ECO:0008006" key="3">
    <source>
        <dbReference type="Google" id="ProtNLM"/>
    </source>
</evidence>
<evidence type="ECO:0000313" key="2">
    <source>
        <dbReference type="Proteomes" id="UP001230629"/>
    </source>
</evidence>
<gene>
    <name evidence="1" type="ORF">QP229_10505</name>
</gene>
<reference evidence="1" key="1">
    <citation type="submission" date="2023-05" db="EMBL/GenBank/DDBJ databases">
        <title>Cataloging the Phylogenetic Diversity of Human Bladder Bacteria.</title>
        <authorList>
            <person name="Du J."/>
        </authorList>
    </citation>
    <scope>NUCLEOTIDE SEQUENCE</scope>
    <source>
        <strain evidence="1">UMB8703</strain>
    </source>
</reference>
<sequence length="116" mass="12406">HRVRSTLSRLTNLLPSWKGPASKDARLLRDNGRLIIGGFIDGLEDRYSAVRASLSGLTSGLKVPGIGEAGLLPAGGGLTVNNYSINLEVKALDATPETGRRIRDALDQWTRVNGGR</sequence>
<dbReference type="RefSeq" id="WP_285312056.1">
    <property type="nucleotide sequence ID" value="NZ_JASOIH010000035.1"/>
</dbReference>